<dbReference type="PANTHER" id="PTHR30023:SF0">
    <property type="entry name" value="PENICILLIN-SENSITIVE CARBOXYPEPTIDASE A"/>
    <property type="match status" value="1"/>
</dbReference>
<comment type="similarity">
    <text evidence="1">Belongs to the peptidase S13 family.</text>
</comment>
<reference evidence="3" key="1">
    <citation type="submission" date="2020-12" db="EMBL/GenBank/DDBJ databases">
        <title>Genome public.</title>
        <authorList>
            <person name="Sun Q."/>
        </authorList>
    </citation>
    <scope>NUCLEOTIDE SEQUENCE</scope>
    <source>
        <strain evidence="3">CCM 8863</strain>
    </source>
</reference>
<dbReference type="Gene3D" id="3.40.710.10">
    <property type="entry name" value="DD-peptidase/beta-lactamase superfamily"/>
    <property type="match status" value="2"/>
</dbReference>
<dbReference type="Pfam" id="PF02113">
    <property type="entry name" value="Peptidase_S13"/>
    <property type="match status" value="2"/>
</dbReference>
<accession>A0A934M9L6</accession>
<dbReference type="GO" id="GO:0006508">
    <property type="term" value="P:proteolysis"/>
    <property type="evidence" value="ECO:0007669"/>
    <property type="project" value="InterPro"/>
</dbReference>
<dbReference type="Proteomes" id="UP000645966">
    <property type="component" value="Unassembled WGS sequence"/>
</dbReference>
<dbReference type="EMBL" id="JAEIOS010000015">
    <property type="protein sequence ID" value="MBI8990335.1"/>
    <property type="molecule type" value="Genomic_DNA"/>
</dbReference>
<keyword evidence="2 3" id="KW-0378">Hydrolase</keyword>
<dbReference type="AlphaFoldDB" id="A0A934M9L6"/>
<comment type="caution">
    <text evidence="3">The sequence shown here is derived from an EMBL/GenBank/DDBJ whole genome shotgun (WGS) entry which is preliminary data.</text>
</comment>
<dbReference type="SUPFAM" id="SSF56601">
    <property type="entry name" value="beta-lactamase/transpeptidase-like"/>
    <property type="match status" value="1"/>
</dbReference>
<sequence>MARRDWWWVISAVLVVGAAGGVTTVAALKAEADGALTHAAPLTVTRPTEAFTPVPTDGDATGTYPGTAELVARLDAFAADPRLGHLVGSVTDATTGEVIWSRDPDQPVRPASTVKILTAAAALLTFGPEHTVTTAVVEGAEPDTAVLVGAGDVDLDAGQLDELAAGIRGQLPGGDPVDVFVDTSRWSADNFAPGWFREDIAAGYITPMEPVMMNRGLVDPTNAHGPRSAEPAVDVSRALGERLGARRFGYTTAPPDARVLASVNSAPLLHRLELMMRTSDNVAAEALGRELALSRGLPADSAGAGRAVLDILREHGLDVTGARLDDTSGLSGEDQATTGLLDAVLTAAARGTELRPLLETLPVAAATGTLANRFDGSVGRGWVRAKTGTLTDTSALAGTVTSADRRVYTFAFISNDSEILPARDALDVLASTLRAG</sequence>
<keyword evidence="4" id="KW-1185">Reference proteome</keyword>
<name>A0A934M9L6_9CORY</name>
<dbReference type="InterPro" id="IPR000667">
    <property type="entry name" value="Peptidase_S13"/>
</dbReference>
<keyword evidence="3" id="KW-0121">Carboxypeptidase</keyword>
<organism evidence="3 4">
    <name type="scientific">Corynebacterium meridianum</name>
    <dbReference type="NCBI Taxonomy" id="2765363"/>
    <lineage>
        <taxon>Bacteria</taxon>
        <taxon>Bacillati</taxon>
        <taxon>Actinomycetota</taxon>
        <taxon>Actinomycetes</taxon>
        <taxon>Mycobacteriales</taxon>
        <taxon>Corynebacteriaceae</taxon>
        <taxon>Corynebacterium</taxon>
    </lineage>
</organism>
<proteinExistence type="inferred from homology"/>
<dbReference type="EC" id="3.4.16.4" evidence="3"/>
<evidence type="ECO:0000256" key="2">
    <source>
        <dbReference type="ARBA" id="ARBA00022801"/>
    </source>
</evidence>
<evidence type="ECO:0000256" key="1">
    <source>
        <dbReference type="ARBA" id="ARBA00006096"/>
    </source>
</evidence>
<dbReference type="NCBIfam" id="TIGR00666">
    <property type="entry name" value="PBP4"/>
    <property type="match status" value="1"/>
</dbReference>
<keyword evidence="3" id="KW-0645">Protease</keyword>
<dbReference type="InterPro" id="IPR012338">
    <property type="entry name" value="Beta-lactam/transpept-like"/>
</dbReference>
<protein>
    <submittedName>
        <fullName evidence="3">D-alanyl-D-alanine carboxypeptidase/D-alanyl-D-alanine-endopeptidase</fullName>
        <ecNumber evidence="3">3.4.16.4</ecNumber>
    </submittedName>
</protein>
<dbReference type="GO" id="GO:0000270">
    <property type="term" value="P:peptidoglycan metabolic process"/>
    <property type="evidence" value="ECO:0007669"/>
    <property type="project" value="TreeGrafter"/>
</dbReference>
<gene>
    <name evidence="3" type="primary">dacB</name>
    <name evidence="3" type="ORF">JDV75_11280</name>
</gene>
<dbReference type="PRINTS" id="PR00922">
    <property type="entry name" value="DADACBPTASE3"/>
</dbReference>
<evidence type="ECO:0000313" key="3">
    <source>
        <dbReference type="EMBL" id="MBI8990335.1"/>
    </source>
</evidence>
<dbReference type="GO" id="GO:0009002">
    <property type="term" value="F:serine-type D-Ala-D-Ala carboxypeptidase activity"/>
    <property type="evidence" value="ECO:0007669"/>
    <property type="project" value="UniProtKB-EC"/>
</dbReference>
<dbReference type="RefSeq" id="WP_198739338.1">
    <property type="nucleotide sequence ID" value="NZ_JAEIOS010000015.1"/>
</dbReference>
<dbReference type="PANTHER" id="PTHR30023">
    <property type="entry name" value="D-ALANYL-D-ALANINE CARBOXYPEPTIDASE"/>
    <property type="match status" value="1"/>
</dbReference>
<evidence type="ECO:0000313" key="4">
    <source>
        <dbReference type="Proteomes" id="UP000645966"/>
    </source>
</evidence>